<dbReference type="Pfam" id="PF00652">
    <property type="entry name" value="Ricin_B_lectin"/>
    <property type="match status" value="1"/>
</dbReference>
<evidence type="ECO:0000313" key="3">
    <source>
        <dbReference type="EMBL" id="RIQ12894.1"/>
    </source>
</evidence>
<gene>
    <name evidence="3" type="ORF">DY240_26720</name>
</gene>
<organism evidence="3 4">
    <name type="scientific">Jiangella rhizosphaerae</name>
    <dbReference type="NCBI Taxonomy" id="2293569"/>
    <lineage>
        <taxon>Bacteria</taxon>
        <taxon>Bacillati</taxon>
        <taxon>Actinomycetota</taxon>
        <taxon>Actinomycetes</taxon>
        <taxon>Jiangellales</taxon>
        <taxon>Jiangellaceae</taxon>
        <taxon>Jiangella</taxon>
    </lineage>
</organism>
<keyword evidence="1" id="KW-0732">Signal</keyword>
<dbReference type="InterPro" id="IPR035992">
    <property type="entry name" value="Ricin_B-like_lectins"/>
</dbReference>
<dbReference type="InterPro" id="IPR000772">
    <property type="entry name" value="Ricin_B_lectin"/>
</dbReference>
<comment type="caution">
    <text evidence="3">The sequence shown here is derived from an EMBL/GenBank/DDBJ whole genome shotgun (WGS) entry which is preliminary data.</text>
</comment>
<dbReference type="SUPFAM" id="SSF50370">
    <property type="entry name" value="Ricin B-like lectins"/>
    <property type="match status" value="1"/>
</dbReference>
<dbReference type="OrthoDB" id="9809583at2"/>
<dbReference type="InterPro" id="IPR037176">
    <property type="entry name" value="Osmotin/thaumatin-like_sf"/>
</dbReference>
<evidence type="ECO:0000259" key="2">
    <source>
        <dbReference type="PROSITE" id="PS52006"/>
    </source>
</evidence>
<dbReference type="PANTHER" id="PTHR38165:SF1">
    <property type="entry name" value="GLUCANASE B"/>
    <property type="match status" value="1"/>
</dbReference>
<feature type="chain" id="PRO_5019074633" evidence="1">
    <location>
        <begin position="28"/>
        <end position="540"/>
    </location>
</feature>
<reference evidence="3 4" key="1">
    <citation type="submission" date="2018-09" db="EMBL/GenBank/DDBJ databases">
        <title>Isolation, diversity and antifungal activity of actinobacteria from wheat.</title>
        <authorList>
            <person name="Han C."/>
        </authorList>
    </citation>
    <scope>NUCLEOTIDE SEQUENCE [LARGE SCALE GENOMIC DNA]</scope>
    <source>
        <strain evidence="3 4">NEAU-YY265</strain>
    </source>
</reference>
<dbReference type="CDD" id="cd09216">
    <property type="entry name" value="GH64-LPHase-like"/>
    <property type="match status" value="1"/>
</dbReference>
<name>A0A418KI88_9ACTN</name>
<dbReference type="EMBL" id="QUAL01000395">
    <property type="protein sequence ID" value="RIQ12894.1"/>
    <property type="molecule type" value="Genomic_DNA"/>
</dbReference>
<dbReference type="CDD" id="cd23451">
    <property type="entry name" value="beta-trefoil_Ricin_laminarinase"/>
    <property type="match status" value="1"/>
</dbReference>
<sequence>MKKLASTLAALALVLAGSAAVAPQAPAATPAAPAAAEVIPLTITNDSGRAGPAYLYVLGERDGRLGYADAAGAFHPWPAVGGVPVDAPDASIPGPADGQSMTIQLPRLSGRVYFSYGTKLAFKIVDDGRLVQPAVQNPSDPNRDILFNWTEYTLDDGGLWINSTQVDFFSAPYQTGLRRSDGTVAGTGMLRPDGFGAVVSALEATPGWGGLVQRAADGSVLRVLSPGHAVGTGQLAPDVFAGYVDRVWAKYRSETLTVRPYAHEPGRAFFGRVTGDVMTFTDAAGAVVTTFNRPSSDSILGCHRDLAAPNDDVGAIARTLCAGFNRSTLLVNSQQPDAGADAFYQDAVTNHYAKHIHAQMADGKAYAFAFDDVGHHESLVHDANPAAAYIQLDPFSGAATPIGGGPGGTPALPPGTGPVHAANGMCMDVPWADPADGNPIQIVWCSGNAAQTWTRSGDTLSALGKCLDVAGGATADGTAVQLWTCNGTGAQRWSYDAGSRRLVNPPSGKCLTVAGGLPLRDGQRLELRTCSGAEEQRWTF</sequence>
<dbReference type="SMART" id="SM00458">
    <property type="entry name" value="RICIN"/>
    <property type="match status" value="1"/>
</dbReference>
<dbReference type="Pfam" id="PF16483">
    <property type="entry name" value="Glyco_hydro_64"/>
    <property type="match status" value="1"/>
</dbReference>
<evidence type="ECO:0000256" key="1">
    <source>
        <dbReference type="SAM" id="SignalP"/>
    </source>
</evidence>
<dbReference type="PROSITE" id="PS52006">
    <property type="entry name" value="GH64"/>
    <property type="match status" value="1"/>
</dbReference>
<dbReference type="Proteomes" id="UP000284057">
    <property type="component" value="Unassembled WGS sequence"/>
</dbReference>
<dbReference type="InterPro" id="IPR042517">
    <property type="entry name" value="Glyco_hydro_64_N_2"/>
</dbReference>
<dbReference type="InterPro" id="IPR037398">
    <property type="entry name" value="Glyco_hydro_64_fam"/>
</dbReference>
<dbReference type="Gene3D" id="2.60.110.10">
    <property type="entry name" value="Thaumatin"/>
    <property type="match status" value="1"/>
</dbReference>
<feature type="domain" description="GH64" evidence="2">
    <location>
        <begin position="36"/>
        <end position="394"/>
    </location>
</feature>
<proteinExistence type="predicted"/>
<dbReference type="PANTHER" id="PTHR38165">
    <property type="match status" value="1"/>
</dbReference>
<evidence type="ECO:0000313" key="4">
    <source>
        <dbReference type="Proteomes" id="UP000284057"/>
    </source>
</evidence>
<accession>A0A418KI88</accession>
<dbReference type="InterPro" id="IPR032477">
    <property type="entry name" value="Glyco_hydro_64"/>
</dbReference>
<keyword evidence="4" id="KW-1185">Reference proteome</keyword>
<protein>
    <submittedName>
        <fullName evidence="3">Glucan 1,3-beta-glucosidase</fullName>
    </submittedName>
</protein>
<feature type="signal peptide" evidence="1">
    <location>
        <begin position="1"/>
        <end position="27"/>
    </location>
</feature>
<dbReference type="Gene3D" id="2.80.10.50">
    <property type="match status" value="1"/>
</dbReference>
<dbReference type="Gene3D" id="3.30.920.50">
    <property type="entry name" value="Beta-1,3-glucanase, C-terminal domain"/>
    <property type="match status" value="1"/>
</dbReference>
<dbReference type="PROSITE" id="PS50231">
    <property type="entry name" value="RICIN_B_LECTIN"/>
    <property type="match status" value="1"/>
</dbReference>
<dbReference type="AlphaFoldDB" id="A0A418KI88"/>